<protein>
    <submittedName>
        <fullName evidence="2">Uncharacterized protein</fullName>
    </submittedName>
</protein>
<gene>
    <name evidence="2" type="ORF">B0A49_14041</name>
</gene>
<organism evidence="2 3">
    <name type="scientific">Cryomyces minteri</name>
    <dbReference type="NCBI Taxonomy" id="331657"/>
    <lineage>
        <taxon>Eukaryota</taxon>
        <taxon>Fungi</taxon>
        <taxon>Dikarya</taxon>
        <taxon>Ascomycota</taxon>
        <taxon>Pezizomycotina</taxon>
        <taxon>Dothideomycetes</taxon>
        <taxon>Dothideomycetes incertae sedis</taxon>
        <taxon>Cryomyces</taxon>
    </lineage>
</organism>
<dbReference type="InterPro" id="IPR036612">
    <property type="entry name" value="KH_dom_type_1_sf"/>
</dbReference>
<dbReference type="Proteomes" id="UP000308768">
    <property type="component" value="Unassembled WGS sequence"/>
</dbReference>
<sequence>MVPVESSTGFVPDFATPASEARDAALTSDCHPLPDIEGQIDATEAFERGRNQPREPGGNSAVSPESEQTSISVEAPADIIDLIHGVHSRGIGALRRATKCLVFISRARAGEAKFSKIVGDAADVVRARERVLSIARGEFKKERSLDIAHKDLVAEPEQGESGLNSDGATDGTLEPGEPRGAHQRTGLSSKSENADSRSDPAEATDKAREPSEHGRAWRA</sequence>
<keyword evidence="3" id="KW-1185">Reference proteome</keyword>
<feature type="compositionally biased region" description="Polar residues" evidence="1">
    <location>
        <begin position="60"/>
        <end position="71"/>
    </location>
</feature>
<dbReference type="EMBL" id="NAJN01002766">
    <property type="protein sequence ID" value="TKA49327.1"/>
    <property type="molecule type" value="Genomic_DNA"/>
</dbReference>
<feature type="region of interest" description="Disordered" evidence="1">
    <location>
        <begin position="21"/>
        <end position="71"/>
    </location>
</feature>
<evidence type="ECO:0000313" key="2">
    <source>
        <dbReference type="EMBL" id="TKA49327.1"/>
    </source>
</evidence>
<feature type="region of interest" description="Disordered" evidence="1">
    <location>
        <begin position="153"/>
        <end position="219"/>
    </location>
</feature>
<name>A0A4U0VJ40_9PEZI</name>
<dbReference type="SUPFAM" id="SSF54791">
    <property type="entry name" value="Eukaryotic type KH-domain (KH-domain type I)"/>
    <property type="match status" value="1"/>
</dbReference>
<reference evidence="2 3" key="1">
    <citation type="submission" date="2017-03" db="EMBL/GenBank/DDBJ databases">
        <title>Genomes of endolithic fungi from Antarctica.</title>
        <authorList>
            <person name="Coleine C."/>
            <person name="Masonjones S."/>
            <person name="Stajich J.E."/>
        </authorList>
    </citation>
    <scope>NUCLEOTIDE SEQUENCE [LARGE SCALE GENOMIC DNA]</scope>
    <source>
        <strain evidence="2 3">CCFEE 5187</strain>
    </source>
</reference>
<dbReference type="GO" id="GO:0003723">
    <property type="term" value="F:RNA binding"/>
    <property type="evidence" value="ECO:0007669"/>
    <property type="project" value="InterPro"/>
</dbReference>
<accession>A0A4U0VJ40</accession>
<proteinExistence type="predicted"/>
<evidence type="ECO:0000256" key="1">
    <source>
        <dbReference type="SAM" id="MobiDB-lite"/>
    </source>
</evidence>
<feature type="compositionally biased region" description="Basic and acidic residues" evidence="1">
    <location>
        <begin position="192"/>
        <end position="219"/>
    </location>
</feature>
<dbReference type="AlphaFoldDB" id="A0A4U0VJ40"/>
<comment type="caution">
    <text evidence="2">The sequence shown here is derived from an EMBL/GenBank/DDBJ whole genome shotgun (WGS) entry which is preliminary data.</text>
</comment>
<evidence type="ECO:0000313" key="3">
    <source>
        <dbReference type="Proteomes" id="UP000308768"/>
    </source>
</evidence>